<name>W2JWQ4_PHYNI</name>
<dbReference type="AlphaFoldDB" id="W2JWQ4"/>
<reference evidence="1" key="1">
    <citation type="submission" date="2013-11" db="EMBL/GenBank/DDBJ databases">
        <title>The Genome Sequence of Phytophthora parasitica CHvinca01.</title>
        <authorList>
            <consortium name="The Broad Institute Genomics Platform"/>
            <person name="Russ C."/>
            <person name="Tyler B."/>
            <person name="Panabieres F."/>
            <person name="Shan W."/>
            <person name="Tripathy S."/>
            <person name="Grunwald N."/>
            <person name="Machado M."/>
            <person name="Johnson C.S."/>
            <person name="Arredondo F."/>
            <person name="Hong C."/>
            <person name="Coffey M."/>
            <person name="Young S.K."/>
            <person name="Zeng Q."/>
            <person name="Gargeya S."/>
            <person name="Fitzgerald M."/>
            <person name="Abouelleil A."/>
            <person name="Alvarado L."/>
            <person name="Chapman S.B."/>
            <person name="Gainer-Dewar J."/>
            <person name="Goldberg J."/>
            <person name="Griggs A."/>
            <person name="Gujja S."/>
            <person name="Hansen M."/>
            <person name="Howarth C."/>
            <person name="Imamovic A."/>
            <person name="Ireland A."/>
            <person name="Larimer J."/>
            <person name="McCowan C."/>
            <person name="Murphy C."/>
            <person name="Pearson M."/>
            <person name="Poon T.W."/>
            <person name="Priest M."/>
            <person name="Roberts A."/>
            <person name="Saif S."/>
            <person name="Shea T."/>
            <person name="Sykes S."/>
            <person name="Wortman J."/>
            <person name="Nusbaum C."/>
            <person name="Birren B."/>
        </authorList>
    </citation>
    <scope>NUCLEOTIDE SEQUENCE [LARGE SCALE GENOMIC DNA]</scope>
    <source>
        <strain evidence="1">CHvinca01</strain>
    </source>
</reference>
<dbReference type="EMBL" id="KI683743">
    <property type="protein sequence ID" value="ETL77366.1"/>
    <property type="molecule type" value="Genomic_DNA"/>
</dbReference>
<proteinExistence type="predicted"/>
<accession>W2JWQ4</accession>
<feature type="non-terminal residue" evidence="1">
    <location>
        <position position="1"/>
    </location>
</feature>
<dbReference type="VEuPathDB" id="FungiDB:PPTG_16507"/>
<sequence>HQVGLHPSNFSHFRIGARDIPPWQARPRNDLLLVLSAEVVKQDEELADVRLAVFEVLVAEAWRIAMRSRHFLTTKCLDAPSVSAWMIMYKYGNDVNFLNATSLSSVQQAHAEVQQGLLHSATYCTRPPIQATASSSSARAPTFLMRGLYGTDDAVPCVWYRPSTLSRSQRRAERARPF</sequence>
<protein>
    <submittedName>
        <fullName evidence="1">Uncharacterized protein</fullName>
    </submittedName>
</protein>
<dbReference type="Proteomes" id="UP000054423">
    <property type="component" value="Unassembled WGS sequence"/>
</dbReference>
<organism evidence="1">
    <name type="scientific">Phytophthora nicotianae</name>
    <name type="common">Potato buckeye rot agent</name>
    <name type="synonym">Phytophthora parasitica</name>
    <dbReference type="NCBI Taxonomy" id="4792"/>
    <lineage>
        <taxon>Eukaryota</taxon>
        <taxon>Sar</taxon>
        <taxon>Stramenopiles</taxon>
        <taxon>Oomycota</taxon>
        <taxon>Peronosporomycetes</taxon>
        <taxon>Peronosporales</taxon>
        <taxon>Peronosporaceae</taxon>
        <taxon>Phytophthora</taxon>
    </lineage>
</organism>
<evidence type="ECO:0000313" key="1">
    <source>
        <dbReference type="EMBL" id="ETL77366.1"/>
    </source>
</evidence>
<gene>
    <name evidence="1" type="ORF">L917_21694</name>
</gene>